<keyword evidence="8 10" id="KW-1133">Transmembrane helix</keyword>
<keyword evidence="7" id="KW-0653">Protein transport</keyword>
<dbReference type="STRING" id="94624.Bpet2861"/>
<dbReference type="GO" id="GO:0005886">
    <property type="term" value="C:plasma membrane"/>
    <property type="evidence" value="ECO:0007669"/>
    <property type="project" value="UniProtKB-SubCell"/>
</dbReference>
<keyword evidence="6 10" id="KW-0812">Transmembrane</keyword>
<evidence type="ECO:0000256" key="3">
    <source>
        <dbReference type="ARBA" id="ARBA00022448"/>
    </source>
</evidence>
<comment type="similarity">
    <text evidence="2">Belongs to the GSP L family.</text>
</comment>
<gene>
    <name evidence="12" type="primary">gspL</name>
    <name evidence="12" type="ordered locus">Bpet2861</name>
</gene>
<evidence type="ECO:0000256" key="5">
    <source>
        <dbReference type="ARBA" id="ARBA00022519"/>
    </source>
</evidence>
<evidence type="ECO:0000256" key="7">
    <source>
        <dbReference type="ARBA" id="ARBA00022927"/>
    </source>
</evidence>
<sequence length="346" mass="36969">MDKRNTVRNVLRVALPPLAAWSDSTPLAYAWLDRQGRAARGGSLPAAALAAAFAQARVQAILHPDDVIIAPIAVPAVPANRVAAAVRGTLEGLVLGDLEALAVGHGPRAADGTVLAAWMARDALRAAWRRLSSAGLAVQAFYPLQVWSETPEQARPAALDDIRDPRWRAPGPGWSLALPQLAPRQPSRWRGAWAWLAAAAAVWIAGLNLYAAQLRHEATRLRERMEQDVRDALPDIPVVLDPVRQARQARDALRAGQGEAAGNDLLSLARVAVQVLPFAADTVDRLEYGDGILTLRLRDSNAAASGGGKAADRLADTAAILQRAAALSARVERDDSGAWRIQRAQP</sequence>
<dbReference type="NCBIfam" id="TIGR01709">
    <property type="entry name" value="typeII_sec_gspL"/>
    <property type="match status" value="1"/>
</dbReference>
<dbReference type="eggNOG" id="COG3297">
    <property type="taxonomic scope" value="Bacteria"/>
</dbReference>
<dbReference type="Proteomes" id="UP000001225">
    <property type="component" value="Chromosome"/>
</dbReference>
<protein>
    <submittedName>
        <fullName evidence="12">GspL protein</fullName>
    </submittedName>
</protein>
<dbReference type="EMBL" id="AM902716">
    <property type="protein sequence ID" value="CAP43203.1"/>
    <property type="molecule type" value="Genomic_DNA"/>
</dbReference>
<evidence type="ECO:0000256" key="10">
    <source>
        <dbReference type="SAM" id="Phobius"/>
    </source>
</evidence>
<accession>A9IRQ2</accession>
<dbReference type="Pfam" id="PF12693">
    <property type="entry name" value="GspL_C"/>
    <property type="match status" value="1"/>
</dbReference>
<reference evidence="12 13" key="1">
    <citation type="journal article" date="2008" name="BMC Genomics">
        <title>The missing link: Bordetella petrii is endowed with both the metabolic versatility of environmental bacteria and virulence traits of pathogenic Bordetellae.</title>
        <authorList>
            <person name="Gross R."/>
            <person name="Guzman C.A."/>
            <person name="Sebaihia M."/>
            <person name="Martins Dos Santos V.A."/>
            <person name="Pieper D.H."/>
            <person name="Koebnik R."/>
            <person name="Lechner M."/>
            <person name="Bartels D."/>
            <person name="Buhrmester J."/>
            <person name="Choudhuri J.V."/>
            <person name="Ebensen T."/>
            <person name="Gaigalat L."/>
            <person name="Herrmann S."/>
            <person name="Khachane A.N."/>
            <person name="Larisch C."/>
            <person name="Link S."/>
            <person name="Linke B."/>
            <person name="Meyer F."/>
            <person name="Mormann S."/>
            <person name="Nakunst D."/>
            <person name="Rueckert C."/>
            <person name="Schneiker-Bekel S."/>
            <person name="Schulze K."/>
            <person name="Vorhoelter F.J."/>
            <person name="Yevsa T."/>
            <person name="Engle J.T."/>
            <person name="Goldman W.E."/>
            <person name="Puehler A."/>
            <person name="Goebel U.B."/>
            <person name="Goesmann A."/>
            <person name="Bloecker H."/>
            <person name="Kaiser O."/>
            <person name="Martinez-Arias R."/>
        </authorList>
    </citation>
    <scope>NUCLEOTIDE SEQUENCE [LARGE SCALE GENOMIC DNA]</scope>
    <source>
        <strain evidence="13">ATCC BAA-461 / DSM 12804 / CCUG 43448 / CIP 107267 / Se-1111R</strain>
    </source>
</reference>
<evidence type="ECO:0000256" key="2">
    <source>
        <dbReference type="ARBA" id="ARBA00005318"/>
    </source>
</evidence>
<name>A9IRQ2_BORPD</name>
<comment type="subcellular location">
    <subcellularLocation>
        <location evidence="1">Cell inner membrane</location>
    </subcellularLocation>
</comment>
<evidence type="ECO:0000256" key="9">
    <source>
        <dbReference type="ARBA" id="ARBA00023136"/>
    </source>
</evidence>
<dbReference type="InterPro" id="IPR007812">
    <property type="entry name" value="T2SS_protein-GspL"/>
</dbReference>
<proteinExistence type="inferred from homology"/>
<feature type="domain" description="GspL periplasmic" evidence="11">
    <location>
        <begin position="184"/>
        <end position="304"/>
    </location>
</feature>
<keyword evidence="5" id="KW-0997">Cell inner membrane</keyword>
<dbReference type="SUPFAM" id="SSF53067">
    <property type="entry name" value="Actin-like ATPase domain"/>
    <property type="match status" value="1"/>
</dbReference>
<evidence type="ECO:0000256" key="1">
    <source>
        <dbReference type="ARBA" id="ARBA00004533"/>
    </source>
</evidence>
<evidence type="ECO:0000256" key="4">
    <source>
        <dbReference type="ARBA" id="ARBA00022475"/>
    </source>
</evidence>
<organism evidence="12 13">
    <name type="scientific">Bordetella petrii (strain ATCC BAA-461 / DSM 12804 / CCUG 43448 / CIP 107267 / Se-1111R)</name>
    <dbReference type="NCBI Taxonomy" id="340100"/>
    <lineage>
        <taxon>Bacteria</taxon>
        <taxon>Pseudomonadati</taxon>
        <taxon>Pseudomonadota</taxon>
        <taxon>Betaproteobacteria</taxon>
        <taxon>Burkholderiales</taxon>
        <taxon>Alcaligenaceae</taxon>
        <taxon>Bordetella</taxon>
    </lineage>
</organism>
<feature type="transmembrane region" description="Helical" evidence="10">
    <location>
        <begin position="192"/>
        <end position="212"/>
    </location>
</feature>
<keyword evidence="3" id="KW-0813">Transport</keyword>
<dbReference type="KEGG" id="bpt:Bpet2861"/>
<dbReference type="AlphaFoldDB" id="A9IRQ2"/>
<evidence type="ECO:0000256" key="8">
    <source>
        <dbReference type="ARBA" id="ARBA00022989"/>
    </source>
</evidence>
<evidence type="ECO:0000313" key="13">
    <source>
        <dbReference type="Proteomes" id="UP000001225"/>
    </source>
</evidence>
<dbReference type="InterPro" id="IPR025691">
    <property type="entry name" value="GspL_pp_dom"/>
</dbReference>
<dbReference type="GO" id="GO:0015627">
    <property type="term" value="C:type II protein secretion system complex"/>
    <property type="evidence" value="ECO:0007669"/>
    <property type="project" value="InterPro"/>
</dbReference>
<keyword evidence="13" id="KW-1185">Reference proteome</keyword>
<evidence type="ECO:0000313" key="12">
    <source>
        <dbReference type="EMBL" id="CAP43203.1"/>
    </source>
</evidence>
<dbReference type="Gene3D" id="3.30.420.380">
    <property type="match status" value="1"/>
</dbReference>
<dbReference type="InterPro" id="IPR043129">
    <property type="entry name" value="ATPase_NBD"/>
</dbReference>
<evidence type="ECO:0000259" key="11">
    <source>
        <dbReference type="Pfam" id="PF12693"/>
    </source>
</evidence>
<evidence type="ECO:0000256" key="6">
    <source>
        <dbReference type="ARBA" id="ARBA00022692"/>
    </source>
</evidence>
<dbReference type="GO" id="GO:0015628">
    <property type="term" value="P:protein secretion by the type II secretion system"/>
    <property type="evidence" value="ECO:0007669"/>
    <property type="project" value="InterPro"/>
</dbReference>
<keyword evidence="9 10" id="KW-0472">Membrane</keyword>
<dbReference type="GO" id="GO:0009276">
    <property type="term" value="C:Gram-negative-bacterium-type cell wall"/>
    <property type="evidence" value="ECO:0007669"/>
    <property type="project" value="InterPro"/>
</dbReference>
<keyword evidence="4" id="KW-1003">Cell membrane</keyword>